<comment type="caution">
    <text evidence="1">The sequence shown here is derived from an EMBL/GenBank/DDBJ whole genome shotgun (WGS) entry which is preliminary data.</text>
</comment>
<reference evidence="1 2" key="1">
    <citation type="journal article" date="2013" name="Genome Announc.">
        <title>Draft Genome Sequence of Cyclobacterium qasimii Strain M12-11BT, Isolated from Arctic Marine Sediment.</title>
        <authorList>
            <person name="Shivaji S."/>
            <person name="Ara S."/>
            <person name="Singh A."/>
            <person name="Kumar Pinnaka A."/>
        </authorList>
    </citation>
    <scope>NUCLEOTIDE SEQUENCE [LARGE SCALE GENOMIC DNA]</scope>
    <source>
        <strain evidence="1 2">M12-11B</strain>
    </source>
</reference>
<dbReference type="EMBL" id="ATNM01000077">
    <property type="protein sequence ID" value="EPR69037.1"/>
    <property type="molecule type" value="Genomic_DNA"/>
</dbReference>
<dbReference type="STRING" id="641524.ADICYQ_1929"/>
<dbReference type="Proteomes" id="UP000014974">
    <property type="component" value="Unassembled WGS sequence"/>
</dbReference>
<proteinExistence type="predicted"/>
<gene>
    <name evidence="1" type="ORF">ADICYQ_1929</name>
</gene>
<protein>
    <submittedName>
        <fullName evidence="1">Uncharacterized protein</fullName>
    </submittedName>
</protein>
<organism evidence="1 2">
    <name type="scientific">Cyclobacterium qasimii M12-11B</name>
    <dbReference type="NCBI Taxonomy" id="641524"/>
    <lineage>
        <taxon>Bacteria</taxon>
        <taxon>Pseudomonadati</taxon>
        <taxon>Bacteroidota</taxon>
        <taxon>Cytophagia</taxon>
        <taxon>Cytophagales</taxon>
        <taxon>Cyclobacteriaceae</taxon>
        <taxon>Cyclobacterium</taxon>
    </lineage>
</organism>
<dbReference type="AlphaFoldDB" id="S7VHN0"/>
<evidence type="ECO:0000313" key="1">
    <source>
        <dbReference type="EMBL" id="EPR69037.1"/>
    </source>
</evidence>
<sequence length="38" mass="4371">MTITMNGNEKLVKGFGNFPIFSNHFPSDYKENKCMSSR</sequence>
<evidence type="ECO:0000313" key="2">
    <source>
        <dbReference type="Proteomes" id="UP000014974"/>
    </source>
</evidence>
<name>S7VHN0_9BACT</name>
<accession>S7VHN0</accession>